<feature type="compositionally biased region" description="Basic and acidic residues" evidence="1">
    <location>
        <begin position="71"/>
        <end position="86"/>
    </location>
</feature>
<dbReference type="Proteomes" id="UP000791440">
    <property type="component" value="Unassembled WGS sequence"/>
</dbReference>
<feature type="region of interest" description="Disordered" evidence="1">
    <location>
        <begin position="268"/>
        <end position="488"/>
    </location>
</feature>
<proteinExistence type="predicted"/>
<reference evidence="2" key="2">
    <citation type="submission" date="2020-12" db="EMBL/GenBank/DDBJ databases">
        <authorList>
            <person name="Kanost M."/>
        </authorList>
    </citation>
    <scope>NUCLEOTIDE SEQUENCE</scope>
</reference>
<keyword evidence="3" id="KW-1185">Reference proteome</keyword>
<organism evidence="2 3">
    <name type="scientific">Manduca sexta</name>
    <name type="common">Tobacco hawkmoth</name>
    <name type="synonym">Tobacco hornworm</name>
    <dbReference type="NCBI Taxonomy" id="7130"/>
    <lineage>
        <taxon>Eukaryota</taxon>
        <taxon>Metazoa</taxon>
        <taxon>Ecdysozoa</taxon>
        <taxon>Arthropoda</taxon>
        <taxon>Hexapoda</taxon>
        <taxon>Insecta</taxon>
        <taxon>Pterygota</taxon>
        <taxon>Neoptera</taxon>
        <taxon>Endopterygota</taxon>
        <taxon>Lepidoptera</taxon>
        <taxon>Glossata</taxon>
        <taxon>Ditrysia</taxon>
        <taxon>Bombycoidea</taxon>
        <taxon>Sphingidae</taxon>
        <taxon>Sphinginae</taxon>
        <taxon>Sphingini</taxon>
        <taxon>Manduca</taxon>
    </lineage>
</organism>
<feature type="compositionally biased region" description="Basic and acidic residues" evidence="1">
    <location>
        <begin position="455"/>
        <end position="467"/>
    </location>
</feature>
<comment type="caution">
    <text evidence="2">The sequence shown here is derived from an EMBL/GenBank/DDBJ whole genome shotgun (WGS) entry which is preliminary data.</text>
</comment>
<gene>
    <name evidence="2" type="ORF">O3G_MSEX014718</name>
</gene>
<reference evidence="2" key="1">
    <citation type="journal article" date="2016" name="Insect Biochem. Mol. Biol.">
        <title>Multifaceted biological insights from a draft genome sequence of the tobacco hornworm moth, Manduca sexta.</title>
        <authorList>
            <person name="Kanost M.R."/>
            <person name="Arrese E.L."/>
            <person name="Cao X."/>
            <person name="Chen Y.R."/>
            <person name="Chellapilla S."/>
            <person name="Goldsmith M.R."/>
            <person name="Grosse-Wilde E."/>
            <person name="Heckel D.G."/>
            <person name="Herndon N."/>
            <person name="Jiang H."/>
            <person name="Papanicolaou A."/>
            <person name="Qu J."/>
            <person name="Soulages J.L."/>
            <person name="Vogel H."/>
            <person name="Walters J."/>
            <person name="Waterhouse R.M."/>
            <person name="Ahn S.J."/>
            <person name="Almeida F.C."/>
            <person name="An C."/>
            <person name="Aqrawi P."/>
            <person name="Bretschneider A."/>
            <person name="Bryant W.B."/>
            <person name="Bucks S."/>
            <person name="Chao H."/>
            <person name="Chevignon G."/>
            <person name="Christen J.M."/>
            <person name="Clarke D.F."/>
            <person name="Dittmer N.T."/>
            <person name="Ferguson L.C.F."/>
            <person name="Garavelou S."/>
            <person name="Gordon K.H.J."/>
            <person name="Gunaratna R.T."/>
            <person name="Han Y."/>
            <person name="Hauser F."/>
            <person name="He Y."/>
            <person name="Heidel-Fischer H."/>
            <person name="Hirsh A."/>
            <person name="Hu Y."/>
            <person name="Jiang H."/>
            <person name="Kalra D."/>
            <person name="Klinner C."/>
            <person name="Konig C."/>
            <person name="Kovar C."/>
            <person name="Kroll A.R."/>
            <person name="Kuwar S.S."/>
            <person name="Lee S.L."/>
            <person name="Lehman R."/>
            <person name="Li K."/>
            <person name="Li Z."/>
            <person name="Liang H."/>
            <person name="Lovelace S."/>
            <person name="Lu Z."/>
            <person name="Mansfield J.H."/>
            <person name="McCulloch K.J."/>
            <person name="Mathew T."/>
            <person name="Morton B."/>
            <person name="Muzny D.M."/>
            <person name="Neunemann D."/>
            <person name="Ongeri F."/>
            <person name="Pauchet Y."/>
            <person name="Pu L.L."/>
            <person name="Pyrousis I."/>
            <person name="Rao X.J."/>
            <person name="Redding A."/>
            <person name="Roesel C."/>
            <person name="Sanchez-Gracia A."/>
            <person name="Schaack S."/>
            <person name="Shukla A."/>
            <person name="Tetreau G."/>
            <person name="Wang Y."/>
            <person name="Xiong G.H."/>
            <person name="Traut W."/>
            <person name="Walsh T.K."/>
            <person name="Worley K.C."/>
            <person name="Wu D."/>
            <person name="Wu W."/>
            <person name="Wu Y.Q."/>
            <person name="Zhang X."/>
            <person name="Zou Z."/>
            <person name="Zucker H."/>
            <person name="Briscoe A.D."/>
            <person name="Burmester T."/>
            <person name="Clem R.J."/>
            <person name="Feyereisen R."/>
            <person name="Grimmelikhuijzen C.J.P."/>
            <person name="Hamodrakas S.J."/>
            <person name="Hansson B.S."/>
            <person name="Huguet E."/>
            <person name="Jermiin L.S."/>
            <person name="Lan Q."/>
            <person name="Lehman H.K."/>
            <person name="Lorenzen M."/>
            <person name="Merzendorfer H."/>
            <person name="Michalopoulos I."/>
            <person name="Morton D.B."/>
            <person name="Muthukrishnan S."/>
            <person name="Oakeshott J.G."/>
            <person name="Palmer W."/>
            <person name="Park Y."/>
            <person name="Passarelli A.L."/>
            <person name="Rozas J."/>
            <person name="Schwartz L.M."/>
            <person name="Smith W."/>
            <person name="Southgate A."/>
            <person name="Vilcinskas A."/>
            <person name="Vogt R."/>
            <person name="Wang P."/>
            <person name="Werren J."/>
            <person name="Yu X.Q."/>
            <person name="Zhou J.J."/>
            <person name="Brown S.J."/>
            <person name="Scherer S.E."/>
            <person name="Richards S."/>
            <person name="Blissard G.W."/>
        </authorList>
    </citation>
    <scope>NUCLEOTIDE SEQUENCE</scope>
</reference>
<feature type="compositionally biased region" description="Low complexity" evidence="1">
    <location>
        <begin position="130"/>
        <end position="145"/>
    </location>
</feature>
<feature type="region of interest" description="Disordered" evidence="1">
    <location>
        <begin position="1"/>
        <end position="167"/>
    </location>
</feature>
<evidence type="ECO:0000313" key="3">
    <source>
        <dbReference type="Proteomes" id="UP000791440"/>
    </source>
</evidence>
<accession>A0A921ZW98</accession>
<feature type="region of interest" description="Disordered" evidence="1">
    <location>
        <begin position="190"/>
        <end position="216"/>
    </location>
</feature>
<evidence type="ECO:0000256" key="1">
    <source>
        <dbReference type="SAM" id="MobiDB-lite"/>
    </source>
</evidence>
<feature type="compositionally biased region" description="Low complexity" evidence="1">
    <location>
        <begin position="318"/>
        <end position="332"/>
    </location>
</feature>
<evidence type="ECO:0000313" key="2">
    <source>
        <dbReference type="EMBL" id="KAG6464769.1"/>
    </source>
</evidence>
<feature type="compositionally biased region" description="Acidic residues" evidence="1">
    <location>
        <begin position="35"/>
        <end position="62"/>
    </location>
</feature>
<dbReference type="EMBL" id="JH669249">
    <property type="protein sequence ID" value="KAG6464768.1"/>
    <property type="molecule type" value="Genomic_DNA"/>
</dbReference>
<feature type="compositionally biased region" description="Acidic residues" evidence="1">
    <location>
        <begin position="281"/>
        <end position="290"/>
    </location>
</feature>
<feature type="non-terminal residue" evidence="2">
    <location>
        <position position="488"/>
    </location>
</feature>
<sequence>MSDIEEPPSKVLKLEMSGAESVDGVDGADGVEEHLDPEEEEDNMEEGQEEWLSEGVLTDDDYNPGGEQEAMEAHPPEMLEESRTADDATPSLESSTEQVERLEALDPADTHDWLEHTTNAQHGMKDDSSQGEVQQKVQVNGKGQESQSQDSIKKEEQDMEDTLNDLDRRYELPEDLDAFLIRKSDGQVVDKNIKTEEEPATAPAPADDDGNDTDDLLRMLGEEDSKVKKKMLVKKSGAAQNDMLSSDDEFTYEDTKVKTLKVAKSVLMKKRPATKAVPEAMSDDSTDASSDEAATVKKMFAVAPKKSAGSNSAGRTLPSAAAKPSEKPAPASNTGKPTAPAPPKQYVNKNLQSKPSPRPFAPSPSAPAAITNNSSDRKSQPVKMDTATKPKPELKSKPLEKSDSARDSDVKMEVIADARRAARHHDEIIDEEEFLEEEEDYDLDEEEFAEESESEPNRNQRIMRPERMDEELPSDAESHTEDGSLYDV</sequence>
<feature type="compositionally biased region" description="Pro residues" evidence="1">
    <location>
        <begin position="356"/>
        <end position="365"/>
    </location>
</feature>
<dbReference type="AlphaFoldDB" id="A0A921ZW98"/>
<feature type="compositionally biased region" description="Basic and acidic residues" evidence="1">
    <location>
        <begin position="98"/>
        <end position="115"/>
    </location>
</feature>
<feature type="compositionally biased region" description="Basic and acidic residues" evidence="1">
    <location>
        <begin position="386"/>
        <end position="427"/>
    </location>
</feature>
<dbReference type="EMBL" id="JH669249">
    <property type="protein sequence ID" value="KAG6464769.1"/>
    <property type="molecule type" value="Genomic_DNA"/>
</dbReference>
<name>A0A921ZW98_MANSE</name>
<feature type="compositionally biased region" description="Acidic residues" evidence="1">
    <location>
        <begin position="428"/>
        <end position="454"/>
    </location>
</feature>
<protein>
    <submittedName>
        <fullName evidence="2">Uncharacterized protein</fullName>
    </submittedName>
</protein>